<organism evidence="2 3">
    <name type="scientific">Thermococcus sibiricus</name>
    <dbReference type="NCBI Taxonomy" id="172049"/>
    <lineage>
        <taxon>Archaea</taxon>
        <taxon>Methanobacteriati</taxon>
        <taxon>Methanobacteriota</taxon>
        <taxon>Thermococci</taxon>
        <taxon>Thermococcales</taxon>
        <taxon>Thermococcaceae</taxon>
        <taxon>Thermococcus</taxon>
    </lineage>
</organism>
<dbReference type="AlphaFoldDB" id="A0A101EKQ7"/>
<gene>
    <name evidence="2" type="ORF">XD54_1719</name>
</gene>
<dbReference type="RefSeq" id="WP_283217870.1">
    <property type="nucleotide sequence ID" value="NZ_LGFD01000042.1"/>
</dbReference>
<dbReference type="PATRIC" id="fig|172049.5.peg.1576"/>
<name>A0A101EKQ7_9EURY</name>
<accession>A0A101EKQ7</accession>
<evidence type="ECO:0000313" key="3">
    <source>
        <dbReference type="Proteomes" id="UP000053911"/>
    </source>
</evidence>
<comment type="caution">
    <text evidence="2">The sequence shown here is derived from an EMBL/GenBank/DDBJ whole genome shotgun (WGS) entry which is preliminary data.</text>
</comment>
<dbReference type="Proteomes" id="UP000053911">
    <property type="component" value="Unassembled WGS sequence"/>
</dbReference>
<evidence type="ECO:0000256" key="1">
    <source>
        <dbReference type="SAM" id="Coils"/>
    </source>
</evidence>
<protein>
    <submittedName>
        <fullName evidence="2">Uncharacterized protein</fullName>
    </submittedName>
</protein>
<reference evidence="3" key="1">
    <citation type="journal article" date="2015" name="MBio">
        <title>Genome-Resolved Metagenomic Analysis Reveals Roles for Candidate Phyla and Other Microbial Community Members in Biogeochemical Transformations in Oil Reservoirs.</title>
        <authorList>
            <person name="Hu P."/>
            <person name="Tom L."/>
            <person name="Singh A."/>
            <person name="Thomas B.C."/>
            <person name="Baker B.J."/>
            <person name="Piceno Y.M."/>
            <person name="Andersen G.L."/>
            <person name="Banfield J.F."/>
        </authorList>
    </citation>
    <scope>NUCLEOTIDE SEQUENCE [LARGE SCALE GENOMIC DNA]</scope>
</reference>
<proteinExistence type="predicted"/>
<evidence type="ECO:0000313" key="2">
    <source>
        <dbReference type="EMBL" id="KUK16982.1"/>
    </source>
</evidence>
<keyword evidence="1" id="KW-0175">Coiled coil</keyword>
<feature type="coiled-coil region" evidence="1">
    <location>
        <begin position="160"/>
        <end position="217"/>
    </location>
</feature>
<dbReference type="EMBL" id="LGFD01000042">
    <property type="protein sequence ID" value="KUK16982.1"/>
    <property type="molecule type" value="Genomic_DNA"/>
</dbReference>
<sequence length="636" mass="74342">MVEGEELRFTGNWFIDAGILGFVNLMEEVYGWNLKELQRRIREEPEKVYYGYFPLAYFYKLSGASGNNNSTILEATEFIEDFNGDKSQLLDTVWWIFITRIFEDKWINGKLKKMHKTEITDRKTGKPKPAFNDEKYIKYVEEREALLTELSCDEECQDTIKAILKKKEICKENRHNLELEHLEQLVQHVDQLPEKCQEKLRKALEVNEELKEHLKSQWVSLQEMPSKRADDELTSLKNKSRYFRIPVDSGFYKNFMFFNNSKGIFEQLEDFKNLIDGNVEYSEYLRKIDKTLSKFLPSDTEFPNVYYTSLRVEPLLRYTSRIFIYLLNFLSAFTFVKGVGQVFFYGSTLEFSYHVNKRLKVLLLQTSEKSSIFRITWQAVIDTLIEEKAQWSLENMYLVQFSRINQQNLVNVEYIGIPKLHASIILDDDIREALNIKLPTHIKDTSKNKPKEKLTLNDFEGEWVLETFLRNRPLFPLVIRHVSFYLSLGKLPYLTTSLYALAIDAKLKASSAETSVFGPAFFKRPKRAALEVKEYYRDMVQATWAIKEIFGNINGKNLVYPLLSAIRRHNRNAFVNILLKVLLQSKIKDKVTMINNYLFRRILSNDKSWEDFALALVVGLVGGGEDVSSGQSVVED</sequence>